<feature type="domain" description="CS" evidence="6">
    <location>
        <begin position="262"/>
        <end position="348"/>
    </location>
</feature>
<accession>A0AAD8EHS4</accession>
<dbReference type="InterPro" id="IPR037895">
    <property type="entry name" value="NUDCD1"/>
</dbReference>
<dbReference type="SUPFAM" id="SSF49764">
    <property type="entry name" value="HSP20-like chaperones"/>
    <property type="match status" value="1"/>
</dbReference>
<dbReference type="Gene3D" id="2.60.40.790">
    <property type="match status" value="1"/>
</dbReference>
<keyword evidence="5" id="KW-0539">Nucleus</keyword>
<comment type="subcellular location">
    <subcellularLocation>
        <location evidence="2">Cytoplasm</location>
    </subcellularLocation>
    <subcellularLocation>
        <location evidence="1">Nucleus</location>
    </subcellularLocation>
</comment>
<dbReference type="Proteomes" id="UP001233999">
    <property type="component" value="Unassembled WGS sequence"/>
</dbReference>
<protein>
    <recommendedName>
        <fullName evidence="3">NudC domain-containing protein 1</fullName>
    </recommendedName>
</protein>
<evidence type="ECO:0000256" key="1">
    <source>
        <dbReference type="ARBA" id="ARBA00004123"/>
    </source>
</evidence>
<keyword evidence="8" id="KW-1185">Reference proteome</keyword>
<evidence type="ECO:0000256" key="2">
    <source>
        <dbReference type="ARBA" id="ARBA00004496"/>
    </source>
</evidence>
<reference evidence="7" key="1">
    <citation type="journal article" date="2023" name="IScience">
        <title>Live-bearing cockroach genome reveals convergent evolutionary mechanisms linked to viviparity in insects and beyond.</title>
        <authorList>
            <person name="Fouks B."/>
            <person name="Harrison M.C."/>
            <person name="Mikhailova A.A."/>
            <person name="Marchal E."/>
            <person name="English S."/>
            <person name="Carruthers M."/>
            <person name="Jennings E.C."/>
            <person name="Chiamaka E.L."/>
            <person name="Frigard R.A."/>
            <person name="Pippel M."/>
            <person name="Attardo G.M."/>
            <person name="Benoit J.B."/>
            <person name="Bornberg-Bauer E."/>
            <person name="Tobe S.S."/>
        </authorList>
    </citation>
    <scope>NUCLEOTIDE SEQUENCE</scope>
    <source>
        <strain evidence="7">Stay&amp;Tobe</strain>
    </source>
</reference>
<evidence type="ECO:0000259" key="6">
    <source>
        <dbReference type="PROSITE" id="PS51203"/>
    </source>
</evidence>
<dbReference type="Pfam" id="PF04969">
    <property type="entry name" value="CS"/>
    <property type="match status" value="1"/>
</dbReference>
<evidence type="ECO:0000256" key="3">
    <source>
        <dbReference type="ARBA" id="ARBA00018915"/>
    </source>
</evidence>
<dbReference type="EMBL" id="JASPKZ010004571">
    <property type="protein sequence ID" value="KAJ9590052.1"/>
    <property type="molecule type" value="Genomic_DNA"/>
</dbReference>
<dbReference type="PROSITE" id="PS51203">
    <property type="entry name" value="CS"/>
    <property type="match status" value="1"/>
</dbReference>
<evidence type="ECO:0000256" key="5">
    <source>
        <dbReference type="ARBA" id="ARBA00023242"/>
    </source>
</evidence>
<evidence type="ECO:0000313" key="7">
    <source>
        <dbReference type="EMBL" id="KAJ9590052.1"/>
    </source>
</evidence>
<name>A0AAD8EHS4_DIPPU</name>
<dbReference type="PANTHER" id="PTHR21664">
    <property type="entry name" value="CHRONIC MYELOGENOUS LEUKEMIA TUMOR ANTIGEN 66"/>
    <property type="match status" value="1"/>
</dbReference>
<dbReference type="CDD" id="cd06467">
    <property type="entry name" value="p23_NUDC_like"/>
    <property type="match status" value="1"/>
</dbReference>
<dbReference type="GO" id="GO:0005737">
    <property type="term" value="C:cytoplasm"/>
    <property type="evidence" value="ECO:0007669"/>
    <property type="project" value="UniProtKB-SubCell"/>
</dbReference>
<comment type="caution">
    <text evidence="7">The sequence shown here is derived from an EMBL/GenBank/DDBJ whole genome shotgun (WGS) entry which is preliminary data.</text>
</comment>
<keyword evidence="4" id="KW-0963">Cytoplasm</keyword>
<sequence>MNTLIELRPDRNLLDANFSGYKLSLDPVTIYRHNFETGIDHVLPSDEQYSFLHAKIFGLHNHLYGDSWSKDDVYFIDKQWKIQKSVKNLNFGKCQVHVRKPGHYNTSLSFPSPELAVLADGAGTLHIVKTGSRTEASRWKVLFSDEVCGKERSFIVVDSRINISNYRQELHVLLLWIDEVQNKVNSSDEHASFITKIEWIVLSEGENNDWSIATRRFFTSLVTMSQCFAGSTCNSLSPLIAPYNIDPLNVVTEARTELYTLERQPEYTWLQTADDITIWFQLAEKITKSDLNITINTNSLRIQCNNEILLEGLTFHNLESELSTWSINKEIEMRYIINKQGFIWQEFVKGDLRGEQIQDPALVEEIHQKLAHLCSDKEVTDANCPPAFNSEQLEDCDAMPVETTILVRLEANTHAVSHRINLSGHQWLFNVSLKAEAVPAICLRHDVDGCLWQMDNPQDDKDWPKTHIGTFLAFGYVQASKQQKKFCTCAPDMSFVAVCEATRHIYIYRQPVAILSELRNRRTGRQVANIAKQQLVNLDIMAEVLGVHASNQMLYILTSNTLYALHINQDTISEN</sequence>
<dbReference type="InterPro" id="IPR008978">
    <property type="entry name" value="HSP20-like_chaperone"/>
</dbReference>
<dbReference type="GO" id="GO:0005634">
    <property type="term" value="C:nucleus"/>
    <property type="evidence" value="ECO:0007669"/>
    <property type="project" value="UniProtKB-SubCell"/>
</dbReference>
<dbReference type="InterPro" id="IPR007052">
    <property type="entry name" value="CS_dom"/>
</dbReference>
<organism evidence="7 8">
    <name type="scientific">Diploptera punctata</name>
    <name type="common">Pacific beetle cockroach</name>
    <dbReference type="NCBI Taxonomy" id="6984"/>
    <lineage>
        <taxon>Eukaryota</taxon>
        <taxon>Metazoa</taxon>
        <taxon>Ecdysozoa</taxon>
        <taxon>Arthropoda</taxon>
        <taxon>Hexapoda</taxon>
        <taxon>Insecta</taxon>
        <taxon>Pterygota</taxon>
        <taxon>Neoptera</taxon>
        <taxon>Polyneoptera</taxon>
        <taxon>Dictyoptera</taxon>
        <taxon>Blattodea</taxon>
        <taxon>Blaberoidea</taxon>
        <taxon>Blaberidae</taxon>
        <taxon>Diplopterinae</taxon>
        <taxon>Diploptera</taxon>
    </lineage>
</organism>
<dbReference type="PANTHER" id="PTHR21664:SF1">
    <property type="entry name" value="NUDC DOMAIN-CONTAINING PROTEIN 1"/>
    <property type="match status" value="1"/>
</dbReference>
<dbReference type="AlphaFoldDB" id="A0AAD8EHS4"/>
<evidence type="ECO:0000313" key="8">
    <source>
        <dbReference type="Proteomes" id="UP001233999"/>
    </source>
</evidence>
<reference evidence="7" key="2">
    <citation type="submission" date="2023-05" db="EMBL/GenBank/DDBJ databases">
        <authorList>
            <person name="Fouks B."/>
        </authorList>
    </citation>
    <scope>NUCLEOTIDE SEQUENCE</scope>
    <source>
        <strain evidence="7">Stay&amp;Tobe</strain>
        <tissue evidence="7">Testes</tissue>
    </source>
</reference>
<proteinExistence type="predicted"/>
<gene>
    <name evidence="7" type="ORF">L9F63_016828</name>
</gene>
<evidence type="ECO:0000256" key="4">
    <source>
        <dbReference type="ARBA" id="ARBA00022490"/>
    </source>
</evidence>